<evidence type="ECO:0000313" key="2">
    <source>
        <dbReference type="EMBL" id="ADQ45274.1"/>
    </source>
</evidence>
<dbReference type="HOGENOM" id="CLU_2011042_0_0_9"/>
<feature type="transmembrane region" description="Helical" evidence="1">
    <location>
        <begin position="85"/>
        <end position="103"/>
    </location>
</feature>
<reference evidence="2 3" key="2">
    <citation type="journal article" date="2011" name="J. Bacteriol.">
        <title>Complete genome sequences for the anaerobic, extremely thermophilic plant biomass-degrading bacteria Caldicellulosiruptor hydrothermalis, Caldicellulosiruptor kristjanssonii, Caldicellulosiruptor kronotskyensis, Caldicellulosiruptor owensenis, and Caldicellulosiruptor lactoaceticus.</title>
        <authorList>
            <person name="Blumer-Schuette S.E."/>
            <person name="Ozdemir I."/>
            <person name="Mistry D."/>
            <person name="Lucas S."/>
            <person name="Lapidus A."/>
            <person name="Cheng J.F."/>
            <person name="Goodwin L.A."/>
            <person name="Pitluck S."/>
            <person name="Land M.L."/>
            <person name="Hauser L.J."/>
            <person name="Woyke T."/>
            <person name="Mikhailova N."/>
            <person name="Pati A."/>
            <person name="Kyrpides N.C."/>
            <person name="Ivanova N."/>
            <person name="Detter J.C."/>
            <person name="Walston-Davenport K."/>
            <person name="Han S."/>
            <person name="Adams M.W."/>
            <person name="Kelly R.M."/>
        </authorList>
    </citation>
    <scope>NUCLEOTIDE SEQUENCE [LARGE SCALE GENOMIC DNA]</scope>
    <source>
        <strain evidence="3">DSM 18902 / VKM B-2412 / 2002</strain>
    </source>
</reference>
<accession>E4SDY7</accession>
<feature type="transmembrane region" description="Helical" evidence="1">
    <location>
        <begin position="62"/>
        <end position="79"/>
    </location>
</feature>
<keyword evidence="1" id="KW-1133">Transmembrane helix</keyword>
<reference key="1">
    <citation type="submission" date="2010-11" db="EMBL/GenBank/DDBJ databases">
        <title>Complete sequence of Caldicellulosiruptor kronotskyensis 2002.</title>
        <authorList>
            <consortium name="US DOE Joint Genome Institute"/>
            <person name="Lucas S."/>
            <person name="Copeland A."/>
            <person name="Lapidus A."/>
            <person name="Cheng J.-F."/>
            <person name="Bruce D."/>
            <person name="Goodwin L."/>
            <person name="Pitluck S."/>
            <person name="Davenport K."/>
            <person name="Detter J.C."/>
            <person name="Han C."/>
            <person name="Tapia R."/>
            <person name="Land M."/>
            <person name="Hauser L."/>
            <person name="Jeffries C."/>
            <person name="Kyrpides N."/>
            <person name="Ivanova N."/>
            <person name="Mikhailova N."/>
            <person name="Blumer-Schuette S.E."/>
            <person name="Kelly R.M."/>
            <person name="Woyke T."/>
        </authorList>
    </citation>
    <scope>NUCLEOTIDE SEQUENCE</scope>
    <source>
        <strain>2002</strain>
    </source>
</reference>
<dbReference type="EMBL" id="CP002330">
    <property type="protein sequence ID" value="ADQ45274.1"/>
    <property type="molecule type" value="Genomic_DNA"/>
</dbReference>
<sequence length="123" mass="14340">MNIFKMQRFHSGILSYPFSGWVSVFAETGIIGLIFYFVIFYISQQSGFRQIKYKRGKNMLKVCSLMISLIYILLILDNYLEKQSIASIVSMFAFYLATSSSYWNKNFESEKGRLSRICSCERS</sequence>
<proteinExistence type="predicted"/>
<evidence type="ECO:0000313" key="3">
    <source>
        <dbReference type="Proteomes" id="UP000006835"/>
    </source>
</evidence>
<keyword evidence="3" id="KW-1185">Reference proteome</keyword>
<protein>
    <submittedName>
        <fullName evidence="2">Uncharacterized protein</fullName>
    </submittedName>
</protein>
<dbReference type="AlphaFoldDB" id="E4SDY7"/>
<dbReference type="KEGG" id="ckn:Calkro_0371"/>
<gene>
    <name evidence="2" type="ordered locus">Calkro_0371</name>
</gene>
<organism evidence="2 3">
    <name type="scientific">Caldicellulosiruptor kronotskyensis (strain DSM 18902 / VKM B-2412 / 2002)</name>
    <dbReference type="NCBI Taxonomy" id="632348"/>
    <lineage>
        <taxon>Bacteria</taxon>
        <taxon>Bacillati</taxon>
        <taxon>Bacillota</taxon>
        <taxon>Bacillota incertae sedis</taxon>
        <taxon>Caldicellulosiruptorales</taxon>
        <taxon>Caldicellulosiruptoraceae</taxon>
        <taxon>Caldicellulosiruptor</taxon>
    </lineage>
</organism>
<evidence type="ECO:0000256" key="1">
    <source>
        <dbReference type="SAM" id="Phobius"/>
    </source>
</evidence>
<keyword evidence="1" id="KW-0812">Transmembrane</keyword>
<name>E4SDY7_CALK2</name>
<feature type="transmembrane region" description="Helical" evidence="1">
    <location>
        <begin position="20"/>
        <end position="42"/>
    </location>
</feature>
<dbReference type="Proteomes" id="UP000006835">
    <property type="component" value="Chromosome"/>
</dbReference>
<keyword evidence="1" id="KW-0472">Membrane</keyword>